<evidence type="ECO:0000313" key="7">
    <source>
        <dbReference type="Proteomes" id="UP000290517"/>
    </source>
</evidence>
<dbReference type="AlphaFoldDB" id="A0A4Q1KXL7"/>
<gene>
    <name evidence="4" type="ORF">EQW73_04320</name>
    <name evidence="5" type="ORF">EQW78_07815</name>
</gene>
<dbReference type="EMBL" id="SDJR01000003">
    <property type="protein sequence ID" value="RXR26727.1"/>
    <property type="molecule type" value="Genomic_DNA"/>
</dbReference>
<feature type="transmembrane region" description="Helical" evidence="2">
    <location>
        <begin position="75"/>
        <end position="93"/>
    </location>
</feature>
<keyword evidence="5" id="KW-0808">Transferase</keyword>
<proteinExistence type="predicted"/>
<feature type="transmembrane region" description="Helical" evidence="2">
    <location>
        <begin position="247"/>
        <end position="272"/>
    </location>
</feature>
<dbReference type="OrthoDB" id="9796461at2"/>
<dbReference type="GO" id="GO:0016747">
    <property type="term" value="F:acyltransferase activity, transferring groups other than amino-acyl groups"/>
    <property type="evidence" value="ECO:0007669"/>
    <property type="project" value="InterPro"/>
</dbReference>
<dbReference type="GO" id="GO:0016020">
    <property type="term" value="C:membrane"/>
    <property type="evidence" value="ECO:0007669"/>
    <property type="project" value="TreeGrafter"/>
</dbReference>
<evidence type="ECO:0000313" key="4">
    <source>
        <dbReference type="EMBL" id="RXR26727.1"/>
    </source>
</evidence>
<keyword evidence="2" id="KW-0812">Transmembrane</keyword>
<feature type="transmembrane region" description="Helical" evidence="2">
    <location>
        <begin position="159"/>
        <end position="178"/>
    </location>
</feature>
<feature type="transmembrane region" description="Helical" evidence="2">
    <location>
        <begin position="293"/>
        <end position="310"/>
    </location>
</feature>
<dbReference type="PANTHER" id="PTHR23028:SF53">
    <property type="entry name" value="ACYL_TRANSF_3 DOMAIN-CONTAINING PROTEIN"/>
    <property type="match status" value="1"/>
</dbReference>
<organism evidence="5 6">
    <name type="scientific">Oerskovia turbata</name>
    <dbReference type="NCBI Taxonomy" id="1713"/>
    <lineage>
        <taxon>Bacteria</taxon>
        <taxon>Bacillati</taxon>
        <taxon>Actinomycetota</taxon>
        <taxon>Actinomycetes</taxon>
        <taxon>Micrococcales</taxon>
        <taxon>Cellulomonadaceae</taxon>
        <taxon>Oerskovia</taxon>
    </lineage>
</organism>
<evidence type="ECO:0000313" key="5">
    <source>
        <dbReference type="EMBL" id="RXR34460.1"/>
    </source>
</evidence>
<dbReference type="Pfam" id="PF01757">
    <property type="entry name" value="Acyl_transf_3"/>
    <property type="match status" value="1"/>
</dbReference>
<evidence type="ECO:0000256" key="1">
    <source>
        <dbReference type="SAM" id="MobiDB-lite"/>
    </source>
</evidence>
<protein>
    <submittedName>
        <fullName evidence="5">Acyltransferase</fullName>
    </submittedName>
</protein>
<accession>A0A4Q1KXL7</accession>
<comment type="caution">
    <text evidence="5">The sequence shown here is derived from an EMBL/GenBank/DDBJ whole genome shotgun (WGS) entry which is preliminary data.</text>
</comment>
<evidence type="ECO:0000313" key="6">
    <source>
        <dbReference type="Proteomes" id="UP000289805"/>
    </source>
</evidence>
<feature type="transmembrane region" description="Helical" evidence="2">
    <location>
        <begin position="221"/>
        <end position="241"/>
    </location>
</feature>
<dbReference type="STRING" id="1713.GCA_000718325_00485"/>
<dbReference type="EMBL" id="SDJQ01000010">
    <property type="protein sequence ID" value="RXR34460.1"/>
    <property type="molecule type" value="Genomic_DNA"/>
</dbReference>
<name>A0A4Q1KXL7_9CELL</name>
<feature type="compositionally biased region" description="Polar residues" evidence="1">
    <location>
        <begin position="373"/>
        <end position="385"/>
    </location>
</feature>
<dbReference type="InterPro" id="IPR002656">
    <property type="entry name" value="Acyl_transf_3_dom"/>
</dbReference>
<dbReference type="Proteomes" id="UP000289805">
    <property type="component" value="Unassembled WGS sequence"/>
</dbReference>
<dbReference type="GO" id="GO:0000271">
    <property type="term" value="P:polysaccharide biosynthetic process"/>
    <property type="evidence" value="ECO:0007669"/>
    <property type="project" value="TreeGrafter"/>
</dbReference>
<feature type="transmembrane region" description="Helical" evidence="2">
    <location>
        <begin position="322"/>
        <end position="343"/>
    </location>
</feature>
<dbReference type="PANTHER" id="PTHR23028">
    <property type="entry name" value="ACETYLTRANSFERASE"/>
    <property type="match status" value="1"/>
</dbReference>
<reference evidence="6 7" key="1">
    <citation type="submission" date="2019-01" db="EMBL/GenBank/DDBJ databases">
        <title>Oerskovia turbata Genome sequencing and assembly.</title>
        <authorList>
            <person name="Dou T."/>
        </authorList>
    </citation>
    <scope>NUCLEOTIDE SEQUENCE [LARGE SCALE GENOMIC DNA]</scope>
    <source>
        <strain evidence="5 6">JCM12123</strain>
        <strain evidence="4 7">JCM3160</strain>
    </source>
</reference>
<evidence type="ECO:0000256" key="2">
    <source>
        <dbReference type="SAM" id="Phobius"/>
    </source>
</evidence>
<feature type="domain" description="Acyltransferase 3" evidence="3">
    <location>
        <begin position="6"/>
        <end position="339"/>
    </location>
</feature>
<dbReference type="Proteomes" id="UP000290517">
    <property type="component" value="Unassembled WGS sequence"/>
</dbReference>
<feature type="transmembrane region" description="Helical" evidence="2">
    <location>
        <begin position="190"/>
        <end position="209"/>
    </location>
</feature>
<keyword evidence="2" id="KW-0472">Membrane</keyword>
<dbReference type="RefSeq" id="WP_051702609.1">
    <property type="nucleotide sequence ID" value="NZ_JOFV01000002.1"/>
</dbReference>
<keyword evidence="7" id="KW-1185">Reference proteome</keyword>
<feature type="transmembrane region" description="Helical" evidence="2">
    <location>
        <begin position="12"/>
        <end position="31"/>
    </location>
</feature>
<feature type="region of interest" description="Disordered" evidence="1">
    <location>
        <begin position="361"/>
        <end position="392"/>
    </location>
</feature>
<evidence type="ECO:0000259" key="3">
    <source>
        <dbReference type="Pfam" id="PF01757"/>
    </source>
</evidence>
<keyword evidence="2" id="KW-1133">Transmembrane helix</keyword>
<feature type="transmembrane region" description="Helical" evidence="2">
    <location>
        <begin position="37"/>
        <end position="55"/>
    </location>
</feature>
<sequence length="392" mass="43517">MPRADSLTGLRWWAAFGVFAFHMEVLAPLPINSLLQYGNFGVTFFFVLSGFVLTWSWSPRTDAPTFWWRRFARIYPSHLVALLLAIPVFYAVAPDPTEWWVKPLGPVLVLSFLLLQGWSRDPAILFSGNPAAWTLTCEAFFYAMHPALQRALRPFRVRGALVGAAVVIGVALSYRIATVSSPEAWWAADMPWPIVRITEFALGMCLAWAVRHGLRVRLTPWVGYGIVLGFLGWLAYATHLVPNPGTLTTYAIASANELATIACATAIVLVAGRDLRGGRSLLRSRVLVTLGEWSYAFYLVHATIVYFLRAQLGIFPVGWDNLLWYAITFVPALGAAAALHLLVEKPAERRMRRWWDDRRAAREDAVPPARPSASGTVSEDTSTGATAPRPHV</sequence>
<dbReference type="InterPro" id="IPR050879">
    <property type="entry name" value="Acyltransferase_3"/>
</dbReference>
<keyword evidence="5" id="KW-0012">Acyltransferase</keyword>